<feature type="transmembrane region" description="Helical" evidence="1">
    <location>
        <begin position="539"/>
        <end position="560"/>
    </location>
</feature>
<feature type="transmembrane region" description="Helical" evidence="1">
    <location>
        <begin position="572"/>
        <end position="593"/>
    </location>
</feature>
<feature type="transmembrane region" description="Helical" evidence="1">
    <location>
        <begin position="748"/>
        <end position="766"/>
    </location>
</feature>
<feature type="transmembrane region" description="Helical" evidence="1">
    <location>
        <begin position="903"/>
        <end position="925"/>
    </location>
</feature>
<dbReference type="RefSeq" id="WP_377938906.1">
    <property type="nucleotide sequence ID" value="NZ_JBHTHQ010000021.1"/>
</dbReference>
<feature type="transmembrane region" description="Helical" evidence="1">
    <location>
        <begin position="811"/>
        <end position="833"/>
    </location>
</feature>
<feature type="transmembrane region" description="Helical" evidence="1">
    <location>
        <begin position="956"/>
        <end position="973"/>
    </location>
</feature>
<feature type="transmembrane region" description="Helical" evidence="1">
    <location>
        <begin position="690"/>
        <end position="709"/>
    </location>
</feature>
<feature type="transmembrane region" description="Helical" evidence="1">
    <location>
        <begin position="874"/>
        <end position="891"/>
    </location>
</feature>
<dbReference type="Proteomes" id="UP001597036">
    <property type="component" value="Unassembled WGS sequence"/>
</dbReference>
<feature type="transmembrane region" description="Helical" evidence="1">
    <location>
        <begin position="979"/>
        <end position="998"/>
    </location>
</feature>
<feature type="transmembrane region" description="Helical" evidence="1">
    <location>
        <begin position="600"/>
        <end position="617"/>
    </location>
</feature>
<keyword evidence="3" id="KW-1185">Reference proteome</keyword>
<feature type="transmembrane region" description="Helical" evidence="1">
    <location>
        <begin position="931"/>
        <end position="949"/>
    </location>
</feature>
<feature type="transmembrane region" description="Helical" evidence="1">
    <location>
        <begin position="845"/>
        <end position="862"/>
    </location>
</feature>
<feature type="transmembrane region" description="Helical" evidence="1">
    <location>
        <begin position="242"/>
        <end position="266"/>
    </location>
</feature>
<protein>
    <submittedName>
        <fullName evidence="2">SCO7613 C-terminal domain-containing membrane protein</fullName>
    </submittedName>
</protein>
<name>A0ABW2Y648_9BIFI</name>
<keyword evidence="1" id="KW-0472">Membrane</keyword>
<accession>A0ABW2Y648</accession>
<feature type="transmembrane region" description="Helical" evidence="1">
    <location>
        <begin position="272"/>
        <end position="289"/>
    </location>
</feature>
<dbReference type="InterPro" id="IPR058062">
    <property type="entry name" value="SCO7613_C"/>
</dbReference>
<feature type="transmembrane region" description="Helical" evidence="1">
    <location>
        <begin position="440"/>
        <end position="462"/>
    </location>
</feature>
<feature type="transmembrane region" description="Helical" evidence="1">
    <location>
        <begin position="663"/>
        <end position="684"/>
    </location>
</feature>
<reference evidence="3" key="1">
    <citation type="journal article" date="2019" name="Int. J. Syst. Evol. Microbiol.">
        <title>The Global Catalogue of Microorganisms (GCM) 10K type strain sequencing project: providing services to taxonomists for standard genome sequencing and annotation.</title>
        <authorList>
            <consortium name="The Broad Institute Genomics Platform"/>
            <consortium name="The Broad Institute Genome Sequencing Center for Infectious Disease"/>
            <person name="Wu L."/>
            <person name="Ma J."/>
        </authorList>
    </citation>
    <scope>NUCLEOTIDE SEQUENCE [LARGE SCALE GENOMIC DNA]</scope>
    <source>
        <strain evidence="3">CCM 8604</strain>
    </source>
</reference>
<keyword evidence="1" id="KW-0812">Transmembrane</keyword>
<feature type="transmembrane region" description="Helical" evidence="1">
    <location>
        <begin position="509"/>
        <end position="527"/>
    </location>
</feature>
<gene>
    <name evidence="2" type="ORF">ACFQY8_05590</name>
</gene>
<evidence type="ECO:0000256" key="1">
    <source>
        <dbReference type="SAM" id="Phobius"/>
    </source>
</evidence>
<feature type="transmembrane region" description="Helical" evidence="1">
    <location>
        <begin position="474"/>
        <end position="497"/>
    </location>
</feature>
<proteinExistence type="predicted"/>
<evidence type="ECO:0000313" key="2">
    <source>
        <dbReference type="EMBL" id="MFD0705213.1"/>
    </source>
</evidence>
<feature type="transmembrane region" description="Helical" evidence="1">
    <location>
        <begin position="623"/>
        <end position="642"/>
    </location>
</feature>
<feature type="transmembrane region" description="Helical" evidence="1">
    <location>
        <begin position="327"/>
        <end position="348"/>
    </location>
</feature>
<feature type="transmembrane region" description="Helical" evidence="1">
    <location>
        <begin position="301"/>
        <end position="321"/>
    </location>
</feature>
<feature type="transmembrane region" description="Helical" evidence="1">
    <location>
        <begin position="360"/>
        <end position="380"/>
    </location>
</feature>
<evidence type="ECO:0000313" key="3">
    <source>
        <dbReference type="Proteomes" id="UP001597036"/>
    </source>
</evidence>
<feature type="transmembrane region" description="Helical" evidence="1">
    <location>
        <begin position="787"/>
        <end position="805"/>
    </location>
</feature>
<comment type="caution">
    <text evidence="2">The sequence shown here is derived from an EMBL/GenBank/DDBJ whole genome shotgun (WGS) entry which is preliminary data.</text>
</comment>
<keyword evidence="1" id="KW-1133">Transmembrane helix</keyword>
<feature type="transmembrane region" description="Helical" evidence="1">
    <location>
        <begin position="386"/>
        <end position="404"/>
    </location>
</feature>
<sequence length="1012" mass="109743">MADSTISSLGFDTKNHQALRVRELNARIAALMEQRAVYLYQLFEKFHPGEPVPKFVWPTRVENLTDTTLEPDSFKAIHDVQCTTFGLDLTDSLAFKINDVSHIVVKLWSERNAVINSVISQTAQLEVHGAQSISQPLESLYTYSSENIYESVVTTSYESTASVSQSVTTPQVQSAQHAYAQSNPVHVDAQPAMQQPMQVATAITSPMPAMSMAQTGMASSAAMSTQPDAVRSSRGHMTTQNIMLGVGVGLVVLSAIAFLSVAFMYMGNGARALTIGIFGVLALVVAYLLRKRLHATAEGMNILGFGIFIVDVIFMSVTNVIPQYRGAMFAALPLALIAAVGWGMSTVTRQQDNASQLKSSMWISTILVLPTLFFMPFIMPHKSNEIPIYVGFLLVSLLMGTGIYKRGNKLTYAQYVWIAGSFVSVVVLMIPSVGYSIPGFAAAAFITPIVIAVVWGASIISLRRLEEDLSALTNGGSLSVMYAMDAVAALTVFLPISSRVDSHGYMQPMDIYILIGVVAAFIAWSCGRKLSQHFVVHHAQVFGAVVIGIETMSALIRAALYVPNISAPAYTYQMKALWVALLIEFIAVLWVGMRLLGVKYTEHGALIFAVAAIYLAASGNFTIAYGITNLVIATALIAIMWFTRRQYAAFLSSEKHEYSYASMLITIRAIAWVSIVLGIAHVSITDTTSLYRAIVAVLLIVLLIATRIGTSQGASVTWAVVLDALGTVMLSALAFNLDSILVDHVPDATVIVFTLVYATIMALGPGKETYPHVQIPTHPMKPTFHPLGAMVILEIATVILGLTFAAGSMKFVGLILFIGISLAAIAYWCVGRVNLESAQMSHRSLIGYLAVGNVIFLALAAWIEQVEPVNMPDVFSLVAGVVLFICAVMYLKHKPQLRSARTMWPALTVGLVPSFIISMTGTYSWQNARDVVLVIVLIGLLVYGAVCALKAPLLTGAIGLFVYALIRTWVIVAAVASQYWFITLFVAGAGLILLAAFFESIKNWAVKLWQMR</sequence>
<organism evidence="2 3">
    <name type="scientific">Alloscardovia venturai</name>
    <dbReference type="NCBI Taxonomy" id="1769421"/>
    <lineage>
        <taxon>Bacteria</taxon>
        <taxon>Bacillati</taxon>
        <taxon>Actinomycetota</taxon>
        <taxon>Actinomycetes</taxon>
        <taxon>Bifidobacteriales</taxon>
        <taxon>Bifidobacteriaceae</taxon>
        <taxon>Alloscardovia</taxon>
    </lineage>
</organism>
<dbReference type="EMBL" id="JBHTHQ010000021">
    <property type="protein sequence ID" value="MFD0705213.1"/>
    <property type="molecule type" value="Genomic_DNA"/>
</dbReference>
<dbReference type="NCBIfam" id="NF047321">
    <property type="entry name" value="SCO7613_CTERM"/>
    <property type="match status" value="1"/>
</dbReference>
<feature type="transmembrane region" description="Helical" evidence="1">
    <location>
        <begin position="716"/>
        <end position="736"/>
    </location>
</feature>
<feature type="transmembrane region" description="Helical" evidence="1">
    <location>
        <begin position="416"/>
        <end position="434"/>
    </location>
</feature>